<evidence type="ECO:0000313" key="3">
    <source>
        <dbReference type="Proteomes" id="UP000036771"/>
    </source>
</evidence>
<dbReference type="AlphaFoldDB" id="A0A0K8MBQ6"/>
<keyword evidence="3" id="KW-1185">Reference proteome</keyword>
<gene>
    <name evidence="2" type="ORF">Cva_00548</name>
</gene>
<dbReference type="Proteomes" id="UP000036771">
    <property type="component" value="Unassembled WGS sequence"/>
</dbReference>
<comment type="caution">
    <text evidence="2">The sequence shown here is derived from an EMBL/GenBank/DDBJ whole genome shotgun (WGS) entry which is preliminary data.</text>
</comment>
<proteinExistence type="predicted"/>
<evidence type="ECO:0000256" key="1">
    <source>
        <dbReference type="SAM" id="Coils"/>
    </source>
</evidence>
<dbReference type="EMBL" id="BBVC01000020">
    <property type="protein sequence ID" value="GAO97907.1"/>
    <property type="molecule type" value="Genomic_DNA"/>
</dbReference>
<name>A0A0K8MBQ6_9PROT</name>
<accession>A0A0K8MBQ6</accession>
<organism evidence="2 3">
    <name type="scientific">Caedimonas varicaedens</name>
    <dbReference type="NCBI Taxonomy" id="1629334"/>
    <lineage>
        <taxon>Bacteria</taxon>
        <taxon>Pseudomonadati</taxon>
        <taxon>Pseudomonadota</taxon>
        <taxon>Alphaproteobacteria</taxon>
        <taxon>Holosporales</taxon>
        <taxon>Caedimonadaceae</taxon>
        <taxon>Caedimonas</taxon>
    </lineage>
</organism>
<dbReference type="STRING" id="1629334.Cva_00548"/>
<protein>
    <submittedName>
        <fullName evidence="2">Uncharacterized protein</fullName>
    </submittedName>
</protein>
<evidence type="ECO:0000313" key="2">
    <source>
        <dbReference type="EMBL" id="GAO97907.1"/>
    </source>
</evidence>
<reference evidence="2 3" key="1">
    <citation type="submission" date="2015-03" db="EMBL/GenBank/DDBJ databases">
        <title>Caedibacter varicaedens, whole genome shotgun sequence.</title>
        <authorList>
            <person name="Suzuki H."/>
            <person name="Dapper A.L."/>
            <person name="Gibson A.K."/>
            <person name="Jackson C."/>
            <person name="Lee H."/>
            <person name="Pejaver V.R."/>
            <person name="Doak T."/>
            <person name="Lynch M."/>
        </authorList>
    </citation>
    <scope>NUCLEOTIDE SEQUENCE [LARGE SCALE GENOMIC DNA]</scope>
</reference>
<keyword evidence="1" id="KW-0175">Coiled coil</keyword>
<feature type="coiled-coil region" evidence="1">
    <location>
        <begin position="52"/>
        <end position="79"/>
    </location>
</feature>
<sequence>MPQPIPLKQNTIWLRTLCGLIDEGSFITSVDLQSRGDTLTVSLVARQREGNKAETTDTMKRLKKSLNRWQGKVERKEEGAFVRLTNY</sequence>